<keyword evidence="2" id="KW-1185">Reference proteome</keyword>
<dbReference type="EMBL" id="LR824017">
    <property type="protein sequence ID" value="CAH0585954.1"/>
    <property type="molecule type" value="Genomic_DNA"/>
</dbReference>
<gene>
    <name evidence="1" type="ORF">CINC_LOCUS3219</name>
</gene>
<name>A0A9P0FQZ4_CHRIL</name>
<dbReference type="AlphaFoldDB" id="A0A9P0FQZ4"/>
<proteinExistence type="predicted"/>
<sequence length="105" mass="12130">MLISCFTSLMANARYIAFYRKMLVIIIKRERPAATFLSLATTTCLTISFGEYNLWVVKNQEFGTKYGKENRAIKKSKYYFCFREGISGDVIFDGPSISTILSQWR</sequence>
<reference evidence="1" key="1">
    <citation type="submission" date="2021-12" db="EMBL/GenBank/DDBJ databases">
        <authorList>
            <person name="King R."/>
        </authorList>
    </citation>
    <scope>NUCLEOTIDE SEQUENCE</scope>
</reference>
<evidence type="ECO:0000313" key="2">
    <source>
        <dbReference type="Proteomes" id="UP001154114"/>
    </source>
</evidence>
<dbReference type="Proteomes" id="UP001154114">
    <property type="component" value="Chromosome 14"/>
</dbReference>
<accession>A0A9P0FQZ4</accession>
<evidence type="ECO:0000313" key="1">
    <source>
        <dbReference type="EMBL" id="CAH0585954.1"/>
    </source>
</evidence>
<organism evidence="1 2">
    <name type="scientific">Chrysodeixis includens</name>
    <name type="common">Soybean looper</name>
    <name type="synonym">Pseudoplusia includens</name>
    <dbReference type="NCBI Taxonomy" id="689277"/>
    <lineage>
        <taxon>Eukaryota</taxon>
        <taxon>Metazoa</taxon>
        <taxon>Ecdysozoa</taxon>
        <taxon>Arthropoda</taxon>
        <taxon>Hexapoda</taxon>
        <taxon>Insecta</taxon>
        <taxon>Pterygota</taxon>
        <taxon>Neoptera</taxon>
        <taxon>Endopterygota</taxon>
        <taxon>Lepidoptera</taxon>
        <taxon>Glossata</taxon>
        <taxon>Ditrysia</taxon>
        <taxon>Noctuoidea</taxon>
        <taxon>Noctuidae</taxon>
        <taxon>Plusiinae</taxon>
        <taxon>Chrysodeixis</taxon>
    </lineage>
</organism>
<protein>
    <submittedName>
        <fullName evidence="1">Uncharacterized protein</fullName>
    </submittedName>
</protein>